<evidence type="ECO:0000313" key="5">
    <source>
        <dbReference type="Proteomes" id="UP000626092"/>
    </source>
</evidence>
<feature type="chain" id="PRO_5032451683" description="Transmembrane protein" evidence="3">
    <location>
        <begin position="22"/>
        <end position="310"/>
    </location>
</feature>
<keyword evidence="2" id="KW-1133">Transmembrane helix</keyword>
<protein>
    <recommendedName>
        <fullName evidence="6">Transmembrane protein</fullName>
    </recommendedName>
</protein>
<keyword evidence="2" id="KW-0812">Transmembrane</keyword>
<feature type="compositionally biased region" description="Basic and acidic residues" evidence="1">
    <location>
        <begin position="117"/>
        <end position="164"/>
    </location>
</feature>
<gene>
    <name evidence="4" type="ORF">RHSIM_Rhsim06G0213000</name>
</gene>
<comment type="caution">
    <text evidence="4">The sequence shown here is derived from an EMBL/GenBank/DDBJ whole genome shotgun (WGS) entry which is preliminary data.</text>
</comment>
<accession>A0A834GTK8</accession>
<evidence type="ECO:0000256" key="3">
    <source>
        <dbReference type="SAM" id="SignalP"/>
    </source>
</evidence>
<evidence type="ECO:0000256" key="1">
    <source>
        <dbReference type="SAM" id="MobiDB-lite"/>
    </source>
</evidence>
<reference evidence="4" key="1">
    <citation type="submission" date="2019-11" db="EMBL/GenBank/DDBJ databases">
        <authorList>
            <person name="Liu Y."/>
            <person name="Hou J."/>
            <person name="Li T.-Q."/>
            <person name="Guan C.-H."/>
            <person name="Wu X."/>
            <person name="Wu H.-Z."/>
            <person name="Ling F."/>
            <person name="Zhang R."/>
            <person name="Shi X.-G."/>
            <person name="Ren J.-P."/>
            <person name="Chen E.-F."/>
            <person name="Sun J.-M."/>
        </authorList>
    </citation>
    <scope>NUCLEOTIDE SEQUENCE</scope>
    <source>
        <strain evidence="4">Adult_tree_wgs_1</strain>
        <tissue evidence="4">Leaves</tissue>
    </source>
</reference>
<feature type="transmembrane region" description="Helical" evidence="2">
    <location>
        <begin position="270"/>
        <end position="290"/>
    </location>
</feature>
<dbReference type="Proteomes" id="UP000626092">
    <property type="component" value="Unassembled WGS sequence"/>
</dbReference>
<feature type="transmembrane region" description="Helical" evidence="2">
    <location>
        <begin position="243"/>
        <end position="264"/>
    </location>
</feature>
<feature type="region of interest" description="Disordered" evidence="1">
    <location>
        <begin position="50"/>
        <end position="172"/>
    </location>
</feature>
<feature type="compositionally biased region" description="Low complexity" evidence="1">
    <location>
        <begin position="77"/>
        <end position="104"/>
    </location>
</feature>
<keyword evidence="5" id="KW-1185">Reference proteome</keyword>
<feature type="signal peptide" evidence="3">
    <location>
        <begin position="1"/>
        <end position="21"/>
    </location>
</feature>
<evidence type="ECO:0000256" key="2">
    <source>
        <dbReference type="SAM" id="Phobius"/>
    </source>
</evidence>
<organism evidence="4 5">
    <name type="scientific">Rhododendron simsii</name>
    <name type="common">Sims's rhododendron</name>
    <dbReference type="NCBI Taxonomy" id="118357"/>
    <lineage>
        <taxon>Eukaryota</taxon>
        <taxon>Viridiplantae</taxon>
        <taxon>Streptophyta</taxon>
        <taxon>Embryophyta</taxon>
        <taxon>Tracheophyta</taxon>
        <taxon>Spermatophyta</taxon>
        <taxon>Magnoliopsida</taxon>
        <taxon>eudicotyledons</taxon>
        <taxon>Gunneridae</taxon>
        <taxon>Pentapetalae</taxon>
        <taxon>asterids</taxon>
        <taxon>Ericales</taxon>
        <taxon>Ericaceae</taxon>
        <taxon>Ericoideae</taxon>
        <taxon>Rhodoreae</taxon>
        <taxon>Rhododendron</taxon>
    </lineage>
</organism>
<feature type="transmembrane region" description="Helical" evidence="2">
    <location>
        <begin position="214"/>
        <end position="236"/>
    </location>
</feature>
<keyword evidence="2" id="KW-0472">Membrane</keyword>
<keyword evidence="3" id="KW-0732">Signal</keyword>
<evidence type="ECO:0008006" key="6">
    <source>
        <dbReference type="Google" id="ProtNLM"/>
    </source>
</evidence>
<feature type="compositionally biased region" description="Low complexity" evidence="1">
    <location>
        <begin position="59"/>
        <end position="68"/>
    </location>
</feature>
<sequence length="310" mass="32891">MISLIIFVAILPLLPITRPKAEEGSGTSNGAEGHPADHTLLPARTLLASSSAPRDHDAASASSSSPLAGGTECPLRPTTTAVSGSNTTSTSTSVTSGSAAPSTSIVTSGRDGAFNIERPREGPRDSNDSERPREGPRDSNDAEIPREGEGSRGRNDAEIPREGPQEGNDDDNGPFKLGKIFMGLSFPLAMALMIVRVQPQQGDSSTNLSSLLSILLNTVRATTIFCFAFTMLGMILKKQHLKVAKFSNCIGILLGVLDFFLMISKFTDDSLVWLVAVVAVVTLLASAYILRGEMGIQSQLSLLRTHRRDG</sequence>
<dbReference type="EMBL" id="WJXA01000006">
    <property type="protein sequence ID" value="KAF7141663.1"/>
    <property type="molecule type" value="Genomic_DNA"/>
</dbReference>
<proteinExistence type="predicted"/>
<evidence type="ECO:0000313" key="4">
    <source>
        <dbReference type="EMBL" id="KAF7141663.1"/>
    </source>
</evidence>
<dbReference type="AlphaFoldDB" id="A0A834GTK8"/>
<name>A0A834GTK8_RHOSS</name>